<keyword evidence="1" id="KW-0732">Signal</keyword>
<dbReference type="AlphaFoldDB" id="A0A426D3L0"/>
<gene>
    <name evidence="2" type="ORF">D1831_13675</name>
</gene>
<organism evidence="2 3">
    <name type="scientific">Lactiplantibacillus garii</name>
    <dbReference type="NCBI Taxonomy" id="2306423"/>
    <lineage>
        <taxon>Bacteria</taxon>
        <taxon>Bacillati</taxon>
        <taxon>Bacillota</taxon>
        <taxon>Bacilli</taxon>
        <taxon>Lactobacillales</taxon>
        <taxon>Lactobacillaceae</taxon>
        <taxon>Lactiplantibacillus</taxon>
    </lineage>
</organism>
<name>A0A426D3L0_9LACO</name>
<comment type="caution">
    <text evidence="2">The sequence shown here is derived from an EMBL/GenBank/DDBJ whole genome shotgun (WGS) entry which is preliminary data.</text>
</comment>
<feature type="non-terminal residue" evidence="2">
    <location>
        <position position="1"/>
    </location>
</feature>
<dbReference type="EMBL" id="QWZQ01000075">
    <property type="protein sequence ID" value="RRK09267.1"/>
    <property type="molecule type" value="Genomic_DNA"/>
</dbReference>
<dbReference type="Proteomes" id="UP000283633">
    <property type="component" value="Unassembled WGS sequence"/>
</dbReference>
<feature type="chain" id="PRO_5019581261" evidence="1">
    <location>
        <begin position="31"/>
        <end position="137"/>
    </location>
</feature>
<evidence type="ECO:0000256" key="1">
    <source>
        <dbReference type="SAM" id="SignalP"/>
    </source>
</evidence>
<sequence>KKYRLFLSLLLTVFTLVCGLVATSPQTAEAKTYTIPKSVRGTWYAFNTSTYKYNKVHITKHGEYHSGYYYKQRGKAKVQKFGGVKYYQLWTSVNPVGVRASKGKFMGKKRAVLYIASQGVVTAYFHKHIRLTYRYLF</sequence>
<accession>A0A426D3L0</accession>
<feature type="signal peptide" evidence="1">
    <location>
        <begin position="1"/>
        <end position="30"/>
    </location>
</feature>
<protein>
    <submittedName>
        <fullName evidence="2">Uncharacterized protein</fullName>
    </submittedName>
</protein>
<evidence type="ECO:0000313" key="3">
    <source>
        <dbReference type="Proteomes" id="UP000283633"/>
    </source>
</evidence>
<proteinExistence type="predicted"/>
<reference evidence="2 3" key="1">
    <citation type="submission" date="2018-08" db="EMBL/GenBank/DDBJ databases">
        <title>Genome Lactobacillus garii FI11369.</title>
        <authorList>
            <person name="Diaz M."/>
            <person name="Narbad A."/>
        </authorList>
    </citation>
    <scope>NUCLEOTIDE SEQUENCE [LARGE SCALE GENOMIC DNA]</scope>
    <source>
        <strain evidence="2 3">FI11369</strain>
    </source>
</reference>
<evidence type="ECO:0000313" key="2">
    <source>
        <dbReference type="EMBL" id="RRK09267.1"/>
    </source>
</evidence>
<keyword evidence="3" id="KW-1185">Reference proteome</keyword>
<dbReference type="OrthoDB" id="2299908at2"/>